<reference evidence="3" key="1">
    <citation type="journal article" date="2019" name="Mol. Biol. Evol.">
        <title>Blast fungal genomes show frequent chromosomal changes, gene gains and losses, and effector gene turnover.</title>
        <authorList>
            <person name="Gomez Luciano L.B."/>
            <person name="Jason Tsai I."/>
            <person name="Chuma I."/>
            <person name="Tosa Y."/>
            <person name="Chen Y.H."/>
            <person name="Li J.Y."/>
            <person name="Li M.Y."/>
            <person name="Jade Lu M.Y."/>
            <person name="Nakayashiki H."/>
            <person name="Li W.H."/>
        </authorList>
    </citation>
    <scope>NUCLEOTIDE SEQUENCE</scope>
    <source>
        <strain evidence="3">NI907</strain>
    </source>
</reference>
<keyword evidence="1" id="KW-1133">Transmembrane helix</keyword>
<name>A0A6P8BGI0_PYRGI</name>
<sequence length="333" mass="38081">MNDVFKCPFTAANQLVEDADDNNFEHSRSSDICKFLPGYPLVSLQAGEELGPFLEEELCCDDLETMAPYLWVLSTQSSANIRPLHRQRIFGRDILITESPRLHLVWYHNRIFIKPLPRYLMSYKFWTKFLSEPAETAGRAYMSSGASYDMLLGGVPGRAEKLRRAALGFIRTYRHLIRHESDFNIARSLGLIPCDTTWARFCAFVSGFDDEILDVHVSGRYHYGELRLTRLNFYSPLFLRRTRFQYLPEQYSTIFGRYFGPLLFVFGIFSVVLSTMQVDLAVQELNGGAFIGNIYQGVCILIFLVGFCSQSKIQSTSRGARNKGTDLKDMTAQ</sequence>
<dbReference type="PANTHER" id="PTHR34414:SF1">
    <property type="entry name" value="SUBTILISIN-LIKE SERINE PROTEASE"/>
    <property type="match status" value="1"/>
</dbReference>
<dbReference type="RefSeq" id="XP_030986189.1">
    <property type="nucleotide sequence ID" value="XM_031122131.1"/>
</dbReference>
<feature type="transmembrane region" description="Helical" evidence="1">
    <location>
        <begin position="290"/>
        <end position="308"/>
    </location>
</feature>
<protein>
    <submittedName>
        <fullName evidence="3">Uncharacterized protein</fullName>
    </submittedName>
</protein>
<evidence type="ECO:0000256" key="1">
    <source>
        <dbReference type="SAM" id="Phobius"/>
    </source>
</evidence>
<organism evidence="2 3">
    <name type="scientific">Pyricularia grisea</name>
    <name type="common">Crabgrass-specific blast fungus</name>
    <name type="synonym">Magnaporthe grisea</name>
    <dbReference type="NCBI Taxonomy" id="148305"/>
    <lineage>
        <taxon>Eukaryota</taxon>
        <taxon>Fungi</taxon>
        <taxon>Dikarya</taxon>
        <taxon>Ascomycota</taxon>
        <taxon>Pezizomycotina</taxon>
        <taxon>Sordariomycetes</taxon>
        <taxon>Sordariomycetidae</taxon>
        <taxon>Magnaporthales</taxon>
        <taxon>Pyriculariaceae</taxon>
        <taxon>Pyricularia</taxon>
    </lineage>
</organism>
<reference evidence="3" key="2">
    <citation type="submission" date="2019-10" db="EMBL/GenBank/DDBJ databases">
        <authorList>
            <consortium name="NCBI Genome Project"/>
        </authorList>
    </citation>
    <scope>NUCLEOTIDE SEQUENCE</scope>
    <source>
        <strain evidence="3">NI907</strain>
    </source>
</reference>
<feature type="transmembrane region" description="Helical" evidence="1">
    <location>
        <begin position="258"/>
        <end position="278"/>
    </location>
</feature>
<proteinExistence type="predicted"/>
<keyword evidence="1" id="KW-0472">Membrane</keyword>
<keyword evidence="2" id="KW-1185">Reference proteome</keyword>
<dbReference type="Proteomes" id="UP000515153">
    <property type="component" value="Unplaced"/>
</dbReference>
<dbReference type="PANTHER" id="PTHR34414">
    <property type="entry name" value="HET DOMAIN-CONTAINING PROTEIN-RELATED"/>
    <property type="match status" value="1"/>
</dbReference>
<dbReference type="GeneID" id="41957043"/>
<reference evidence="3" key="3">
    <citation type="submission" date="2025-08" db="UniProtKB">
        <authorList>
            <consortium name="RefSeq"/>
        </authorList>
    </citation>
    <scope>IDENTIFICATION</scope>
    <source>
        <strain evidence="3">NI907</strain>
    </source>
</reference>
<accession>A0A6P8BGI0</accession>
<dbReference type="Pfam" id="PF20246">
    <property type="entry name" value="DUF6601"/>
    <property type="match status" value="1"/>
</dbReference>
<dbReference type="KEGG" id="pgri:PgNI_02063"/>
<evidence type="ECO:0000313" key="3">
    <source>
        <dbReference type="RefSeq" id="XP_030986189.1"/>
    </source>
</evidence>
<gene>
    <name evidence="3" type="ORF">PgNI_02063</name>
</gene>
<dbReference type="InterPro" id="IPR046536">
    <property type="entry name" value="DUF6601"/>
</dbReference>
<keyword evidence="1" id="KW-0812">Transmembrane</keyword>
<dbReference type="AlphaFoldDB" id="A0A6P8BGI0"/>
<evidence type="ECO:0000313" key="2">
    <source>
        <dbReference type="Proteomes" id="UP000515153"/>
    </source>
</evidence>